<feature type="transmembrane region" description="Helical" evidence="7">
    <location>
        <begin position="126"/>
        <end position="146"/>
    </location>
</feature>
<evidence type="ECO:0000313" key="10">
    <source>
        <dbReference type="Proteomes" id="UP000682713"/>
    </source>
</evidence>
<feature type="transmembrane region" description="Helical" evidence="7">
    <location>
        <begin position="233"/>
        <end position="255"/>
    </location>
</feature>
<feature type="transmembrane region" description="Helical" evidence="7">
    <location>
        <begin position="93"/>
        <end position="114"/>
    </location>
</feature>
<evidence type="ECO:0000256" key="6">
    <source>
        <dbReference type="ARBA" id="ARBA00023136"/>
    </source>
</evidence>
<dbReference type="GO" id="GO:0005886">
    <property type="term" value="C:plasma membrane"/>
    <property type="evidence" value="ECO:0007669"/>
    <property type="project" value="UniProtKB-SubCell"/>
</dbReference>
<reference evidence="9 10" key="1">
    <citation type="submission" date="2021-05" db="EMBL/GenBank/DDBJ databases">
        <title>Novel Bacillus species.</title>
        <authorList>
            <person name="Liu G."/>
        </authorList>
    </citation>
    <scope>NUCLEOTIDE SEQUENCE [LARGE SCALE GENOMIC DNA]</scope>
    <source>
        <strain evidence="9 10">FJAT-49732</strain>
    </source>
</reference>
<dbReference type="PROSITE" id="PS50928">
    <property type="entry name" value="ABC_TM1"/>
    <property type="match status" value="1"/>
</dbReference>
<dbReference type="AlphaFoldDB" id="A0A942TK20"/>
<dbReference type="InterPro" id="IPR000515">
    <property type="entry name" value="MetI-like"/>
</dbReference>
<proteinExistence type="inferred from homology"/>
<dbReference type="Gene3D" id="1.10.3720.10">
    <property type="entry name" value="MetI-like"/>
    <property type="match status" value="1"/>
</dbReference>
<dbReference type="PANTHER" id="PTHR30193">
    <property type="entry name" value="ABC TRANSPORTER PERMEASE PROTEIN"/>
    <property type="match status" value="1"/>
</dbReference>
<feature type="transmembrane region" description="Helical" evidence="7">
    <location>
        <begin position="174"/>
        <end position="196"/>
    </location>
</feature>
<keyword evidence="2 7" id="KW-0813">Transport</keyword>
<dbReference type="RefSeq" id="WP_213108977.1">
    <property type="nucleotide sequence ID" value="NZ_JAGYPJ010000001.1"/>
</dbReference>
<keyword evidence="3" id="KW-1003">Cell membrane</keyword>
<dbReference type="Pfam" id="PF00528">
    <property type="entry name" value="BPD_transp_1"/>
    <property type="match status" value="1"/>
</dbReference>
<evidence type="ECO:0000259" key="8">
    <source>
        <dbReference type="PROSITE" id="PS50928"/>
    </source>
</evidence>
<keyword evidence="4 7" id="KW-0812">Transmembrane</keyword>
<gene>
    <name evidence="9" type="ORF">KHA93_00795</name>
</gene>
<organism evidence="9 10">
    <name type="scientific">Lederbergia citrisecunda</name>
    <dbReference type="NCBI Taxonomy" id="2833583"/>
    <lineage>
        <taxon>Bacteria</taxon>
        <taxon>Bacillati</taxon>
        <taxon>Bacillota</taxon>
        <taxon>Bacilli</taxon>
        <taxon>Bacillales</taxon>
        <taxon>Bacillaceae</taxon>
        <taxon>Lederbergia</taxon>
    </lineage>
</organism>
<keyword evidence="6 7" id="KW-0472">Membrane</keyword>
<dbReference type="InterPro" id="IPR035906">
    <property type="entry name" value="MetI-like_sf"/>
</dbReference>
<feature type="transmembrane region" description="Helical" evidence="7">
    <location>
        <begin position="29"/>
        <end position="52"/>
    </location>
</feature>
<dbReference type="Proteomes" id="UP000682713">
    <property type="component" value="Unassembled WGS sequence"/>
</dbReference>
<sequence>MQQIQAHKDGVPLYKKPRRKLNRMKRSDYFWAYAMIFPTMAGTFIFNIWPVFQSFYLSLTEWGGFGQYSFAGLVNYKRLFQDPNLISALKNTAIYTVLSVPLGISLSILVAVLLNQKIRGVTFYRTLYFLPVVTMPAAVAIVWKWLYNADFGLINHVLSLIGIKGPGWLTDPAIALYSLVLVSVWGAIGYNMVIILSGLQGISKTYYEAAEIDGASPFAQFFKITLPLLTPTLFFVSVMSLINTFQVFELVFMMIGPNSPVIRDTHTLVYLFYEEAFINNDKGYAAAISLFIFVIILIFTILQFRMQEKWVHYD</sequence>
<evidence type="ECO:0000256" key="5">
    <source>
        <dbReference type="ARBA" id="ARBA00022989"/>
    </source>
</evidence>
<dbReference type="EMBL" id="JAGYPJ010000001">
    <property type="protein sequence ID" value="MBS4198196.1"/>
    <property type="molecule type" value="Genomic_DNA"/>
</dbReference>
<evidence type="ECO:0000313" key="9">
    <source>
        <dbReference type="EMBL" id="MBS4198196.1"/>
    </source>
</evidence>
<keyword evidence="10" id="KW-1185">Reference proteome</keyword>
<dbReference type="GO" id="GO:0055085">
    <property type="term" value="P:transmembrane transport"/>
    <property type="evidence" value="ECO:0007669"/>
    <property type="project" value="InterPro"/>
</dbReference>
<evidence type="ECO:0000256" key="3">
    <source>
        <dbReference type="ARBA" id="ARBA00022475"/>
    </source>
</evidence>
<dbReference type="SUPFAM" id="SSF160964">
    <property type="entry name" value="MalF N-terminal region-like"/>
    <property type="match status" value="1"/>
</dbReference>
<comment type="caution">
    <text evidence="9">The sequence shown here is derived from an EMBL/GenBank/DDBJ whole genome shotgun (WGS) entry which is preliminary data.</text>
</comment>
<evidence type="ECO:0000256" key="2">
    <source>
        <dbReference type="ARBA" id="ARBA00022448"/>
    </source>
</evidence>
<evidence type="ECO:0000256" key="4">
    <source>
        <dbReference type="ARBA" id="ARBA00022692"/>
    </source>
</evidence>
<accession>A0A942TK20</accession>
<feature type="domain" description="ABC transmembrane type-1" evidence="8">
    <location>
        <begin position="89"/>
        <end position="303"/>
    </location>
</feature>
<dbReference type="InterPro" id="IPR051393">
    <property type="entry name" value="ABC_transporter_permease"/>
</dbReference>
<evidence type="ECO:0000256" key="7">
    <source>
        <dbReference type="RuleBase" id="RU363032"/>
    </source>
</evidence>
<dbReference type="PANTHER" id="PTHR30193:SF37">
    <property type="entry name" value="INNER MEMBRANE ABC TRANSPORTER PERMEASE PROTEIN YCJO"/>
    <property type="match status" value="1"/>
</dbReference>
<dbReference type="CDD" id="cd06261">
    <property type="entry name" value="TM_PBP2"/>
    <property type="match status" value="1"/>
</dbReference>
<dbReference type="SUPFAM" id="SSF161098">
    <property type="entry name" value="MetI-like"/>
    <property type="match status" value="1"/>
</dbReference>
<protein>
    <submittedName>
        <fullName evidence="9">Sugar ABC transporter permease</fullName>
    </submittedName>
</protein>
<feature type="transmembrane region" description="Helical" evidence="7">
    <location>
        <begin position="283"/>
        <end position="302"/>
    </location>
</feature>
<comment type="similarity">
    <text evidence="7">Belongs to the binding-protein-dependent transport system permease family.</text>
</comment>
<name>A0A942TK20_9BACI</name>
<keyword evidence="5 7" id="KW-1133">Transmembrane helix</keyword>
<comment type="subcellular location">
    <subcellularLocation>
        <location evidence="1 7">Cell membrane</location>
        <topology evidence="1 7">Multi-pass membrane protein</topology>
    </subcellularLocation>
</comment>
<evidence type="ECO:0000256" key="1">
    <source>
        <dbReference type="ARBA" id="ARBA00004651"/>
    </source>
</evidence>